<dbReference type="Proteomes" id="UP000017700">
    <property type="component" value="Chromosome"/>
</dbReference>
<name>A0A2I5T6G9_SERS3</name>
<reference evidence="5 6" key="1">
    <citation type="journal article" date="2013" name="Genome Announc.">
        <title>Draft genome sequence of Serratia sp. strain ATCC 39006, a model bacterium for analysis of the biosynthesis and regulation of prodigiosin, a carbapenem, and gas vesicles.</title>
        <authorList>
            <person name="Fineran P.C."/>
            <person name="Iglesias Cans M.C."/>
            <person name="Ramsay J.P."/>
            <person name="Wilf N.M."/>
            <person name="Cossyleon D."/>
            <person name="McNeil M.B."/>
            <person name="Williamson N.R."/>
            <person name="Monson R.E."/>
            <person name="Becher S.A."/>
            <person name="Stanton J.A."/>
            <person name="Brugger K."/>
            <person name="Brown S.D."/>
            <person name="Salmond G.P."/>
        </authorList>
    </citation>
    <scope>NUCLEOTIDE SEQUENCE [LARGE SCALE GENOMIC DNA]</scope>
    <source>
        <strain evidence="5">ATCC 39006</strain>
        <strain evidence="6">ATCC 39006 / SC 11482</strain>
    </source>
</reference>
<sequence>MNFRLSGVVLTSLLLVGCASSKESAPPQRSDPFEGFNRSMFNFNYYVLDPYLIRPAAVVWRDYLPQPARNGLDNFFGNLAEPAAMINYFIEGNPYRAMVHFNRFFLNTLLGMGGFIDVASMANPKLAKDEPLRFGSTLGYYDVGYGPYIVLPAYGSATIREDGGDVVDTLYPPLSYLTFWMSAGKWVLEGLESRAQLLDSDGLLRNSSDPYLVVRDAYFQHNNFLANDGKFTPQVNPNAKSIESSLSEIDSGK</sequence>
<keyword evidence="6" id="KW-1185">Reference proteome</keyword>
<feature type="chain" id="PRO_5036041025" evidence="3">
    <location>
        <begin position="22"/>
        <end position="253"/>
    </location>
</feature>
<dbReference type="GO" id="GO:0016020">
    <property type="term" value="C:membrane"/>
    <property type="evidence" value="ECO:0007669"/>
    <property type="project" value="InterPro"/>
</dbReference>
<evidence type="ECO:0000313" key="6">
    <source>
        <dbReference type="Proteomes" id="UP000017700"/>
    </source>
</evidence>
<dbReference type="Proteomes" id="UP000233778">
    <property type="component" value="Chromosome"/>
</dbReference>
<dbReference type="PANTHER" id="PTHR30035">
    <property type="entry name" value="LIPOPROTEIN VACJ-RELATED"/>
    <property type="match status" value="1"/>
</dbReference>
<reference evidence="5" key="4">
    <citation type="submission" date="2017-11" db="EMBL/GenBank/DDBJ databases">
        <title>Complete genome sequence of Serratia sp. ATCC 39006.</title>
        <authorList>
            <person name="Hampton H.G."/>
            <person name="Jackson S.A."/>
            <person name="Jauregui R."/>
            <person name="Poulter G.T.M."/>
            <person name="Salmond G.P.C."/>
            <person name="Fineran P.C."/>
        </authorList>
    </citation>
    <scope>NUCLEOTIDE SEQUENCE</scope>
    <source>
        <strain evidence="5">ATCC 39006</strain>
    </source>
</reference>
<evidence type="ECO:0000256" key="2">
    <source>
        <dbReference type="ARBA" id="ARBA00022729"/>
    </source>
</evidence>
<dbReference type="PRINTS" id="PR01805">
    <property type="entry name" value="VACJLIPOPROT"/>
</dbReference>
<feature type="signal peptide" evidence="3">
    <location>
        <begin position="1"/>
        <end position="21"/>
    </location>
</feature>
<keyword evidence="5" id="KW-0449">Lipoprotein</keyword>
<comment type="similarity">
    <text evidence="1">Belongs to the MlaA family.</text>
</comment>
<dbReference type="PANTHER" id="PTHR30035:SF3">
    <property type="entry name" value="INTERMEMBRANE PHOSPHOLIPID TRANSPORT SYSTEM LIPOPROTEIN MLAA"/>
    <property type="match status" value="1"/>
</dbReference>
<gene>
    <name evidence="4" type="ORF">CWC46_10185</name>
    <name evidence="5" type="ORF">Ser39006_010190</name>
</gene>
<proteinExistence type="inferred from homology"/>
<dbReference type="STRING" id="104623.Ser39006_03430"/>
<accession>A0A2I5T6G9</accession>
<keyword evidence="2 3" id="KW-0732">Signal</keyword>
<dbReference type="OrthoDB" id="9785326at2"/>
<dbReference type="NCBIfam" id="NF011672">
    <property type="entry name" value="PRK15091.1"/>
    <property type="match status" value="1"/>
</dbReference>
<dbReference type="EMBL" id="CP025084">
    <property type="protein sequence ID" value="AUH04455.1"/>
    <property type="molecule type" value="Genomic_DNA"/>
</dbReference>
<reference evidence="5" key="2">
    <citation type="submission" date="2013-09" db="EMBL/GenBank/DDBJ databases">
        <authorList>
            <person name="Wang G."/>
            <person name="Yang Y."/>
            <person name="Su Y."/>
        </authorList>
    </citation>
    <scope>NUCLEOTIDE SEQUENCE</scope>
    <source>
        <strain evidence="5">ATCC 39006</strain>
    </source>
</reference>
<dbReference type="KEGG" id="sera:Ser39006_010190"/>
<reference evidence="4 7" key="3">
    <citation type="submission" date="2017-11" db="EMBL/GenBank/DDBJ databases">
        <title>Complete genome sequence of Serratia sp. ATCC 39006 LacA.</title>
        <authorList>
            <person name="Hampton H.G."/>
            <person name="Jackson S.A."/>
            <person name="Jauregui R."/>
            <person name="Poulter G.T.M."/>
            <person name="Salmond G.P.C."/>
            <person name="Fineran P.C."/>
        </authorList>
    </citation>
    <scope>NUCLEOTIDE SEQUENCE [LARGE SCALE GENOMIC DNA]</scope>
    <source>
        <strain evidence="4 7">ATCC 39006</strain>
    </source>
</reference>
<evidence type="ECO:0000313" key="4">
    <source>
        <dbReference type="EMBL" id="AUH00136.1"/>
    </source>
</evidence>
<evidence type="ECO:0000313" key="7">
    <source>
        <dbReference type="Proteomes" id="UP000233778"/>
    </source>
</evidence>
<dbReference type="PROSITE" id="PS51257">
    <property type="entry name" value="PROKAR_LIPOPROTEIN"/>
    <property type="match status" value="1"/>
</dbReference>
<evidence type="ECO:0000313" key="5">
    <source>
        <dbReference type="EMBL" id="AUH04455.1"/>
    </source>
</evidence>
<dbReference type="EMBL" id="CP025085">
    <property type="protein sequence ID" value="AUH00136.1"/>
    <property type="molecule type" value="Genomic_DNA"/>
</dbReference>
<protein>
    <submittedName>
        <fullName evidence="5">Phospholipid-binding lipoprotein MlaA</fullName>
    </submittedName>
</protein>
<organism evidence="5 6">
    <name type="scientific">Serratia sp. (strain ATCC 39006)</name>
    <name type="common">Prodigiosinella confusarubida</name>
    <dbReference type="NCBI Taxonomy" id="104623"/>
    <lineage>
        <taxon>Bacteria</taxon>
        <taxon>Pseudomonadati</taxon>
        <taxon>Pseudomonadota</taxon>
        <taxon>Gammaproteobacteria</taxon>
        <taxon>Enterobacterales</taxon>
        <taxon>Pectobacteriaceae</taxon>
        <taxon>Prodigiosinella</taxon>
    </lineage>
</organism>
<dbReference type="KEGG" id="serq:CWC46_10185"/>
<dbReference type="GO" id="GO:0120010">
    <property type="term" value="P:intermembrane phospholipid transfer"/>
    <property type="evidence" value="ECO:0007669"/>
    <property type="project" value="TreeGrafter"/>
</dbReference>
<dbReference type="InterPro" id="IPR007428">
    <property type="entry name" value="MlaA"/>
</dbReference>
<dbReference type="Pfam" id="PF04333">
    <property type="entry name" value="MlaA"/>
    <property type="match status" value="1"/>
</dbReference>
<evidence type="ECO:0000256" key="3">
    <source>
        <dbReference type="SAM" id="SignalP"/>
    </source>
</evidence>
<evidence type="ECO:0000256" key="1">
    <source>
        <dbReference type="ARBA" id="ARBA00010634"/>
    </source>
</evidence>
<dbReference type="RefSeq" id="WP_021016692.1">
    <property type="nucleotide sequence ID" value="NZ_CP025084.1"/>
</dbReference>
<dbReference type="AlphaFoldDB" id="A0A2I5T6G9"/>